<evidence type="ECO:0000313" key="10">
    <source>
        <dbReference type="Proteomes" id="UP001465755"/>
    </source>
</evidence>
<dbReference type="Gene3D" id="1.10.510.10">
    <property type="entry name" value="Transferase(Phosphotransferase) domain 1"/>
    <property type="match status" value="1"/>
</dbReference>
<evidence type="ECO:0000256" key="1">
    <source>
        <dbReference type="ARBA" id="ARBA00022527"/>
    </source>
</evidence>
<keyword evidence="10" id="KW-1185">Reference proteome</keyword>
<evidence type="ECO:0000256" key="2">
    <source>
        <dbReference type="ARBA" id="ARBA00022679"/>
    </source>
</evidence>
<accession>A0AAW1NM34</accession>
<dbReference type="Gene3D" id="3.30.200.20">
    <property type="entry name" value="Phosphorylase Kinase, domain 1"/>
    <property type="match status" value="1"/>
</dbReference>
<feature type="chain" id="PRO_5043373942" description="Protein kinase domain-containing protein" evidence="7">
    <location>
        <begin position="20"/>
        <end position="525"/>
    </location>
</feature>
<reference evidence="9 10" key="1">
    <citation type="journal article" date="2024" name="Nat. Commun.">
        <title>Phylogenomics reveals the evolutionary origins of lichenization in chlorophyte algae.</title>
        <authorList>
            <person name="Puginier C."/>
            <person name="Libourel C."/>
            <person name="Otte J."/>
            <person name="Skaloud P."/>
            <person name="Haon M."/>
            <person name="Grisel S."/>
            <person name="Petersen M."/>
            <person name="Berrin J.G."/>
            <person name="Delaux P.M."/>
            <person name="Dal Grande F."/>
            <person name="Keller J."/>
        </authorList>
    </citation>
    <scope>NUCLEOTIDE SEQUENCE [LARGE SCALE GENOMIC DNA]</scope>
    <source>
        <strain evidence="9 10">SAG 2036</strain>
    </source>
</reference>
<gene>
    <name evidence="9" type="ORF">WJX73_010089</name>
</gene>
<dbReference type="PANTHER" id="PTHR44329">
    <property type="entry name" value="SERINE/THREONINE-PROTEIN KINASE TNNI3K-RELATED"/>
    <property type="match status" value="1"/>
</dbReference>
<dbReference type="SMART" id="SM00220">
    <property type="entry name" value="S_TKc"/>
    <property type="match status" value="1"/>
</dbReference>
<dbReference type="Pfam" id="PF00069">
    <property type="entry name" value="Pkinase"/>
    <property type="match status" value="1"/>
</dbReference>
<name>A0AAW1NM34_9CHLO</name>
<dbReference type="InterPro" id="IPR001245">
    <property type="entry name" value="Ser-Thr/Tyr_kinase_cat_dom"/>
</dbReference>
<sequence>MAAAALVLLFAGRLLRAAAQFHATKSITFLRDARPLSAHVSCPPCTTEHSHRFGSVQSRLPRQLARAWQDLPLEAPSARPTGCTSLPAAELGPALRSKPSAISRVSLARSFIGSFNTLRDMTGESYIEPKRLRLLKELGSGVYASVHLAELSPQGGVGPKVKVAAKCIHPHLLRERRELESFADEAKLLRKLKHPNIVDFIGVGGHSMRSLQPPQRNSIRLLPSDEEPQDPEAAPSVEHTIIVQEYMDGGTLKKKVLAQMAAAATVKARRLPYTDAQALGWMVQVAEGLNYLHTAHPCVIHRDLKLENIVCKKMPDGDLRLCLCDFGLSALVRINDSVARRQMEDSAKQSDDDENANTMQLLSTEMDERLMQCAMEGQRGKSVSGLALDSPTFDLTGKTGSFFYMAPETVLCQPSNKKVDVFAFGMILYEVFSYTMTSAIVCGPTLHPMAAEVYALKVARGYRRPLYQHWPDALKDLIEDCWAEHPGLRPSMAACLQRLKRMQADDVFRDGSLQASKQGCGCTLM</sequence>
<evidence type="ECO:0000256" key="3">
    <source>
        <dbReference type="ARBA" id="ARBA00022741"/>
    </source>
</evidence>
<dbReference type="PANTHER" id="PTHR44329:SF289">
    <property type="entry name" value="SERINE_THREONINE-PROTEIN KINASE VIK"/>
    <property type="match status" value="1"/>
</dbReference>
<dbReference type="InterPro" id="IPR017441">
    <property type="entry name" value="Protein_kinase_ATP_BS"/>
</dbReference>
<evidence type="ECO:0000256" key="6">
    <source>
        <dbReference type="PROSITE-ProRule" id="PRU10141"/>
    </source>
</evidence>
<keyword evidence="3 6" id="KW-0547">Nucleotide-binding</keyword>
<dbReference type="GO" id="GO:0005524">
    <property type="term" value="F:ATP binding"/>
    <property type="evidence" value="ECO:0007669"/>
    <property type="project" value="UniProtKB-UniRule"/>
</dbReference>
<feature type="signal peptide" evidence="7">
    <location>
        <begin position="1"/>
        <end position="19"/>
    </location>
</feature>
<dbReference type="GO" id="GO:0004674">
    <property type="term" value="F:protein serine/threonine kinase activity"/>
    <property type="evidence" value="ECO:0007669"/>
    <property type="project" value="UniProtKB-KW"/>
</dbReference>
<dbReference type="PROSITE" id="PS50011">
    <property type="entry name" value="PROTEIN_KINASE_DOM"/>
    <property type="match status" value="1"/>
</dbReference>
<dbReference type="InterPro" id="IPR011009">
    <property type="entry name" value="Kinase-like_dom_sf"/>
</dbReference>
<dbReference type="AlphaFoldDB" id="A0AAW1NM34"/>
<comment type="caution">
    <text evidence="9">The sequence shown here is derived from an EMBL/GenBank/DDBJ whole genome shotgun (WGS) entry which is preliminary data.</text>
</comment>
<evidence type="ECO:0000259" key="8">
    <source>
        <dbReference type="PROSITE" id="PS50011"/>
    </source>
</evidence>
<keyword evidence="5 6" id="KW-0067">ATP-binding</keyword>
<evidence type="ECO:0000256" key="4">
    <source>
        <dbReference type="ARBA" id="ARBA00022777"/>
    </source>
</evidence>
<keyword evidence="1" id="KW-0723">Serine/threonine-protein kinase</keyword>
<dbReference type="PROSITE" id="PS00108">
    <property type="entry name" value="PROTEIN_KINASE_ST"/>
    <property type="match status" value="1"/>
</dbReference>
<protein>
    <recommendedName>
        <fullName evidence="8">Protein kinase domain-containing protein</fullName>
    </recommendedName>
</protein>
<feature type="domain" description="Protein kinase" evidence="8">
    <location>
        <begin position="132"/>
        <end position="508"/>
    </location>
</feature>
<dbReference type="EMBL" id="JALJOQ010000206">
    <property type="protein sequence ID" value="KAK9789567.1"/>
    <property type="molecule type" value="Genomic_DNA"/>
</dbReference>
<dbReference type="SUPFAM" id="SSF56112">
    <property type="entry name" value="Protein kinase-like (PK-like)"/>
    <property type="match status" value="1"/>
</dbReference>
<evidence type="ECO:0000256" key="5">
    <source>
        <dbReference type="ARBA" id="ARBA00022840"/>
    </source>
</evidence>
<dbReference type="InterPro" id="IPR008271">
    <property type="entry name" value="Ser/Thr_kinase_AS"/>
</dbReference>
<keyword evidence="2" id="KW-0808">Transferase</keyword>
<dbReference type="InterPro" id="IPR000719">
    <property type="entry name" value="Prot_kinase_dom"/>
</dbReference>
<organism evidence="9 10">
    <name type="scientific">Symbiochloris irregularis</name>
    <dbReference type="NCBI Taxonomy" id="706552"/>
    <lineage>
        <taxon>Eukaryota</taxon>
        <taxon>Viridiplantae</taxon>
        <taxon>Chlorophyta</taxon>
        <taxon>core chlorophytes</taxon>
        <taxon>Trebouxiophyceae</taxon>
        <taxon>Trebouxiales</taxon>
        <taxon>Trebouxiaceae</taxon>
        <taxon>Symbiochloris</taxon>
    </lineage>
</organism>
<keyword evidence="7" id="KW-0732">Signal</keyword>
<proteinExistence type="predicted"/>
<dbReference type="InterPro" id="IPR051681">
    <property type="entry name" value="Ser/Thr_Kinases-Pseudokinases"/>
</dbReference>
<feature type="binding site" evidence="6">
    <location>
        <position position="166"/>
    </location>
    <ligand>
        <name>ATP</name>
        <dbReference type="ChEBI" id="CHEBI:30616"/>
    </ligand>
</feature>
<evidence type="ECO:0000313" key="9">
    <source>
        <dbReference type="EMBL" id="KAK9789567.1"/>
    </source>
</evidence>
<dbReference type="Proteomes" id="UP001465755">
    <property type="component" value="Unassembled WGS sequence"/>
</dbReference>
<evidence type="ECO:0000256" key="7">
    <source>
        <dbReference type="SAM" id="SignalP"/>
    </source>
</evidence>
<dbReference type="PROSITE" id="PS00107">
    <property type="entry name" value="PROTEIN_KINASE_ATP"/>
    <property type="match status" value="1"/>
</dbReference>
<dbReference type="Pfam" id="PF07714">
    <property type="entry name" value="PK_Tyr_Ser-Thr"/>
    <property type="match status" value="1"/>
</dbReference>
<keyword evidence="4" id="KW-0418">Kinase</keyword>